<dbReference type="EMBL" id="KZ302018">
    <property type="protein sequence ID" value="PFH49855.1"/>
    <property type="molecule type" value="Genomic_DNA"/>
</dbReference>
<name>A0A2A9NFS1_9AGAR</name>
<evidence type="ECO:0000313" key="1">
    <source>
        <dbReference type="EMBL" id="PFH49855.1"/>
    </source>
</evidence>
<protein>
    <submittedName>
        <fullName evidence="1">Uncharacterized protein</fullName>
    </submittedName>
</protein>
<dbReference type="Proteomes" id="UP000242287">
    <property type="component" value="Unassembled WGS sequence"/>
</dbReference>
<keyword evidence="2" id="KW-1185">Reference proteome</keyword>
<organism evidence="1 2">
    <name type="scientific">Amanita thiersii Skay4041</name>
    <dbReference type="NCBI Taxonomy" id="703135"/>
    <lineage>
        <taxon>Eukaryota</taxon>
        <taxon>Fungi</taxon>
        <taxon>Dikarya</taxon>
        <taxon>Basidiomycota</taxon>
        <taxon>Agaricomycotina</taxon>
        <taxon>Agaricomycetes</taxon>
        <taxon>Agaricomycetidae</taxon>
        <taxon>Agaricales</taxon>
        <taxon>Pluteineae</taxon>
        <taxon>Amanitaceae</taxon>
        <taxon>Amanita</taxon>
    </lineage>
</organism>
<proteinExistence type="predicted"/>
<evidence type="ECO:0000313" key="2">
    <source>
        <dbReference type="Proteomes" id="UP000242287"/>
    </source>
</evidence>
<dbReference type="AlphaFoldDB" id="A0A2A9NFS1"/>
<reference evidence="1 2" key="1">
    <citation type="submission" date="2014-02" db="EMBL/GenBank/DDBJ databases">
        <title>Transposable element dynamics among asymbiotic and ectomycorrhizal Amanita fungi.</title>
        <authorList>
            <consortium name="DOE Joint Genome Institute"/>
            <person name="Hess J."/>
            <person name="Skrede I."/>
            <person name="Wolfe B."/>
            <person name="LaButti K."/>
            <person name="Ohm R.A."/>
            <person name="Grigoriev I.V."/>
            <person name="Pringle A."/>
        </authorList>
    </citation>
    <scope>NUCLEOTIDE SEQUENCE [LARGE SCALE GENOMIC DNA]</scope>
    <source>
        <strain evidence="1 2">SKay4041</strain>
    </source>
</reference>
<accession>A0A2A9NFS1</accession>
<gene>
    <name evidence="1" type="ORF">AMATHDRAFT_48389</name>
</gene>
<sequence length="215" mass="24203">MQTGLSSNFANRMQFPLKKATPVTEPSTASGDSFDDSNSLLDLTASLKRVFDALEQRLLLQIYEPAIQKCLPEMHKETKNTVARMEIRQISSNSRTRLTEMNVISTLNLVKAQLDNIEKALDLGPGSKSFSRPVRNVSYSGIGGPSLNPLGTQTFSSTPYMARSNGSFFSTISAKRQLRVFFNRRYVRDLSEQLHRVKFNAPFRQNCSQYSSYTN</sequence>